<feature type="compositionally biased region" description="Low complexity" evidence="2">
    <location>
        <begin position="118"/>
        <end position="133"/>
    </location>
</feature>
<comment type="caution">
    <text evidence="4">The sequence shown here is derived from an EMBL/GenBank/DDBJ whole genome shotgun (WGS) entry which is preliminary data.</text>
</comment>
<feature type="region of interest" description="Disordered" evidence="2">
    <location>
        <begin position="159"/>
        <end position="194"/>
    </location>
</feature>
<feature type="compositionally biased region" description="Basic residues" evidence="2">
    <location>
        <begin position="693"/>
        <end position="702"/>
    </location>
</feature>
<feature type="compositionally biased region" description="Low complexity" evidence="2">
    <location>
        <begin position="388"/>
        <end position="431"/>
    </location>
</feature>
<keyword evidence="5" id="KW-1185">Reference proteome</keyword>
<reference evidence="4" key="1">
    <citation type="submission" date="2021-06" db="EMBL/GenBank/DDBJ databases">
        <title>Genome Sequence of Mortierella hyaline Strain SCG-10, a Cold-Adapted, Nitrate-Reducing Fungus Isolated from Soil in Minnesota, USA.</title>
        <authorList>
            <person name="Aldossari N."/>
        </authorList>
    </citation>
    <scope>NUCLEOTIDE SEQUENCE</scope>
    <source>
        <strain evidence="4">SCG-10</strain>
    </source>
</reference>
<dbReference type="PROSITE" id="PS50157">
    <property type="entry name" value="ZINC_FINGER_C2H2_2"/>
    <property type="match status" value="1"/>
</dbReference>
<keyword evidence="1" id="KW-0863">Zinc-finger</keyword>
<feature type="compositionally biased region" description="Polar residues" evidence="2">
    <location>
        <begin position="160"/>
        <end position="169"/>
    </location>
</feature>
<name>A0A9P7Y0J8_9FUNG</name>
<protein>
    <recommendedName>
        <fullName evidence="3">C2H2-type domain-containing protein</fullName>
    </recommendedName>
</protein>
<dbReference type="InterPro" id="IPR036236">
    <property type="entry name" value="Znf_C2H2_sf"/>
</dbReference>
<dbReference type="InterPro" id="IPR013087">
    <property type="entry name" value="Znf_C2H2_type"/>
</dbReference>
<dbReference type="OrthoDB" id="2435071at2759"/>
<keyword evidence="1" id="KW-0479">Metal-binding</keyword>
<dbReference type="PROSITE" id="PS00028">
    <property type="entry name" value="ZINC_FINGER_C2H2_1"/>
    <property type="match status" value="1"/>
</dbReference>
<dbReference type="Proteomes" id="UP000707451">
    <property type="component" value="Unassembled WGS sequence"/>
</dbReference>
<sequence>MSPLQRRQHAQSVQPYSPYSHILDDSDKALLATIQLGPGSADRAFSSQTTNNTITTAENTQQISMCNIPAMLPGMENSYRPSTDWESKQQQHHLELPQPIGGHRSRFVRHLTPVTELDSASSSGHSNNGSADSPHLLSSCVSDNHSHRYQNHQDLAIYNADNSSSSNPTVILPDQGTPLLHHPSAVTHNHHHHRHQYGAVDGISAAFLHLTHLYHPLSHSPSASASPPPFPNSPCSPSNTPLSSSYPQSSPSPSSPLAYSSPYHPNSFGINSDPVTFGSPNESTFLDGPRYGMYAPQWSHSRSLVTRSTPVMTHRSSQALLEKQCLPTSSLSLSASLVVPQSYIVTRHQSQALLAQNSLLSLSKKTTDPSMVAKPKPLPFSRLSTSNTSLTAAAGGARSSSSITSPSSPLNPSGSLPRAMISSPRSSSSSRYNPLICEICRKEYANNSTLRRHAKIHAYASASSDARRITKPSPAMSLSLVHGGGGSPASGFHPDGVSAMSTLEAVNTHLLSSFWPYRDNPTPTLPRSLMATSSTNTSYAAASSGGGSSSSMIGNAITTPGQVLQVATTTAAMTMLPGYNPGYDPAIKKPECAGCNKPFARRDTVILHIKNQKRNWDLMCATLPELAAMAGSDSSTSTYAGAHCGGDADAGGDGSDGEGDDGDDDDADSSNRRTSSGAKVSGGRAGTTAAQRRSVRQKRVHPFRAAEKLWHSTLQKNKIHFGPHKKTTATTAKRAPSVAGSRGHGCTSRPSSSFGNDDMYVDDQLPRQHQRQIDGDMEMMNAYVETDSNEDENEGIDEGGWPSEEALESMDNATKIQLMMKMAVVPPCWSERKVRIFGVQGTVEETVLQD</sequence>
<evidence type="ECO:0000313" key="4">
    <source>
        <dbReference type="EMBL" id="KAG9070532.1"/>
    </source>
</evidence>
<dbReference type="SUPFAM" id="SSF57667">
    <property type="entry name" value="beta-beta-alpha zinc fingers"/>
    <property type="match status" value="1"/>
</dbReference>
<feature type="domain" description="C2H2-type" evidence="3">
    <location>
        <begin position="435"/>
        <end position="462"/>
    </location>
</feature>
<dbReference type="EMBL" id="JAHRHY010000003">
    <property type="protein sequence ID" value="KAG9070532.1"/>
    <property type="molecule type" value="Genomic_DNA"/>
</dbReference>
<organism evidence="4 5">
    <name type="scientific">Linnemannia hyalina</name>
    <dbReference type="NCBI Taxonomy" id="64524"/>
    <lineage>
        <taxon>Eukaryota</taxon>
        <taxon>Fungi</taxon>
        <taxon>Fungi incertae sedis</taxon>
        <taxon>Mucoromycota</taxon>
        <taxon>Mortierellomycotina</taxon>
        <taxon>Mortierellomycetes</taxon>
        <taxon>Mortierellales</taxon>
        <taxon>Mortierellaceae</taxon>
        <taxon>Linnemannia</taxon>
    </lineage>
</organism>
<proteinExistence type="predicted"/>
<evidence type="ECO:0000256" key="2">
    <source>
        <dbReference type="SAM" id="MobiDB-lite"/>
    </source>
</evidence>
<feature type="region of interest" description="Disordered" evidence="2">
    <location>
        <begin position="726"/>
        <end position="757"/>
    </location>
</feature>
<feature type="region of interest" description="Disordered" evidence="2">
    <location>
        <begin position="218"/>
        <end position="260"/>
    </location>
</feature>
<dbReference type="Pfam" id="PF00096">
    <property type="entry name" value="zf-C2H2"/>
    <property type="match status" value="1"/>
</dbReference>
<feature type="region of interest" description="Disordered" evidence="2">
    <location>
        <begin position="649"/>
        <end position="704"/>
    </location>
</feature>
<gene>
    <name evidence="4" type="ORF">KI688_008070</name>
</gene>
<dbReference type="AlphaFoldDB" id="A0A9P7Y0J8"/>
<feature type="compositionally biased region" description="Low complexity" evidence="2">
    <location>
        <begin position="235"/>
        <end position="260"/>
    </location>
</feature>
<feature type="compositionally biased region" description="Acidic residues" evidence="2">
    <location>
        <begin position="655"/>
        <end position="668"/>
    </location>
</feature>
<evidence type="ECO:0000256" key="1">
    <source>
        <dbReference type="PROSITE-ProRule" id="PRU00042"/>
    </source>
</evidence>
<feature type="region of interest" description="Disordered" evidence="2">
    <location>
        <begin position="366"/>
        <end position="431"/>
    </location>
</feature>
<evidence type="ECO:0000313" key="5">
    <source>
        <dbReference type="Proteomes" id="UP000707451"/>
    </source>
</evidence>
<accession>A0A9P7Y0J8</accession>
<keyword evidence="1" id="KW-0862">Zinc</keyword>
<evidence type="ECO:0000259" key="3">
    <source>
        <dbReference type="PROSITE" id="PS50157"/>
    </source>
</evidence>
<dbReference type="GO" id="GO:0008270">
    <property type="term" value="F:zinc ion binding"/>
    <property type="evidence" value="ECO:0007669"/>
    <property type="project" value="UniProtKB-KW"/>
</dbReference>
<feature type="region of interest" description="Disordered" evidence="2">
    <location>
        <begin position="116"/>
        <end position="142"/>
    </location>
</feature>